<keyword evidence="4 7" id="KW-0812">Transmembrane</keyword>
<dbReference type="GO" id="GO:0005886">
    <property type="term" value="C:plasma membrane"/>
    <property type="evidence" value="ECO:0007669"/>
    <property type="project" value="UniProtKB-SubCell"/>
</dbReference>
<feature type="transmembrane region" description="Helical" evidence="7">
    <location>
        <begin position="259"/>
        <end position="277"/>
    </location>
</feature>
<keyword evidence="5 7" id="KW-1133">Transmembrane helix</keyword>
<dbReference type="PANTHER" id="PTHR42829:SF1">
    <property type="entry name" value="INORGANIC CARBON TRANSPORTER SUBUNIT DABB-RELATED"/>
    <property type="match status" value="1"/>
</dbReference>
<sequence length="517" mass="56107">MTDFHGGWLLPLIYTAGFILLCLRDHEQWQLARTTATAGLLATGAMTLLALVWAQLAPLRVDAPGLTVALLVALLGWVIVNYSSRYLNGEPNQVRFIRAMVFTLAAVSVLVTSRNLLVIVLAWTGTSVGLHYLLTFYHERKAAQIVAHKKFLVSRFAEVCLAIALLLVYQSVGTLSLDGLNEYLSSAASLPTALHWAALLFALAAILKTAQLPLHGWLIQVMEAPTPVSALLHAGIVNMGGFILIRLADLLSLAPAAQWALVVVGSLTAVLAGLVMLTRISIKVRLAWSTCAQMGFMLMEIGLGLYELALLHLVAHSLYKAHAFLSAGEAVRTARSNDLLSPGASKRTPVWYLAAVGLSAALVAGSTAAWQFFLPSLSVPPVALLVVTLGLAPLLWMEQQSNGELLIRGVLQILALTQLYLLWHVAFAALAPAPADVASPLVAWVMLSFVVLYGTQVWLRCHPQGRFARAFYPWAYCGFYLDETYTRLTFKIWPVKLSATQAQTLAIRESALQGEPL</sequence>
<dbReference type="GO" id="GO:0012505">
    <property type="term" value="C:endomembrane system"/>
    <property type="evidence" value="ECO:0007669"/>
    <property type="project" value="UniProtKB-SubCell"/>
</dbReference>
<evidence type="ECO:0000256" key="3">
    <source>
        <dbReference type="ARBA" id="ARBA00022475"/>
    </source>
</evidence>
<dbReference type="AlphaFoldDB" id="A0A4R5LMS4"/>
<dbReference type="OrthoDB" id="9811798at2"/>
<feature type="transmembrane region" description="Helical" evidence="7">
    <location>
        <begin position="409"/>
        <end position="431"/>
    </location>
</feature>
<evidence type="ECO:0000256" key="7">
    <source>
        <dbReference type="HAMAP-Rule" id="MF_00862"/>
    </source>
</evidence>
<evidence type="ECO:0000256" key="8">
    <source>
        <dbReference type="RuleBase" id="RU000320"/>
    </source>
</evidence>
<dbReference type="Pfam" id="PF00361">
    <property type="entry name" value="Proton_antipo_M"/>
    <property type="match status" value="1"/>
</dbReference>
<dbReference type="Proteomes" id="UP000295554">
    <property type="component" value="Unassembled WGS sequence"/>
</dbReference>
<feature type="transmembrane region" description="Helical" evidence="7">
    <location>
        <begin position="228"/>
        <end position="247"/>
    </location>
</feature>
<dbReference type="PANTHER" id="PTHR42829">
    <property type="entry name" value="NADH-UBIQUINONE OXIDOREDUCTASE CHAIN 5"/>
    <property type="match status" value="1"/>
</dbReference>
<keyword evidence="2 7" id="KW-0813">Transport</keyword>
<evidence type="ECO:0000259" key="9">
    <source>
        <dbReference type="Pfam" id="PF00361"/>
    </source>
</evidence>
<organism evidence="10 11">
    <name type="scientific">Seongchinamella unica</name>
    <dbReference type="NCBI Taxonomy" id="2547392"/>
    <lineage>
        <taxon>Bacteria</taxon>
        <taxon>Pseudomonadati</taxon>
        <taxon>Pseudomonadota</taxon>
        <taxon>Gammaproteobacteria</taxon>
        <taxon>Cellvibrionales</taxon>
        <taxon>Halieaceae</taxon>
        <taxon>Seongchinamella</taxon>
    </lineage>
</organism>
<gene>
    <name evidence="7" type="primary">dabB</name>
    <name evidence="10" type="ORF">E2F43_18435</name>
</gene>
<dbReference type="InterPro" id="IPR001750">
    <property type="entry name" value="ND/Mrp_TM"/>
</dbReference>
<keyword evidence="11" id="KW-1185">Reference proteome</keyword>
<dbReference type="HAMAP" id="MF_00862">
    <property type="entry name" value="DabB"/>
    <property type="match status" value="1"/>
</dbReference>
<feature type="transmembrane region" description="Helical" evidence="7">
    <location>
        <begin position="117"/>
        <end position="135"/>
    </location>
</feature>
<keyword evidence="6 7" id="KW-0472">Membrane</keyword>
<evidence type="ECO:0000256" key="4">
    <source>
        <dbReference type="ARBA" id="ARBA00022692"/>
    </source>
</evidence>
<feature type="transmembrane region" description="Helical" evidence="7">
    <location>
        <begin position="379"/>
        <end position="397"/>
    </location>
</feature>
<comment type="similarity">
    <text evidence="7">Belongs to the inorganic carbon transporter (TC 9.A.2) DabB family.</text>
</comment>
<protein>
    <recommendedName>
        <fullName evidence="7">Probable inorganic carbon transporter subunit DabB</fullName>
    </recommendedName>
</protein>
<dbReference type="RefSeq" id="WP_133215499.1">
    <property type="nucleotide sequence ID" value="NZ_SMSE01000006.1"/>
</dbReference>
<dbReference type="PRINTS" id="PR01434">
    <property type="entry name" value="NADHDHGNASE5"/>
</dbReference>
<comment type="subcellular location">
    <subcellularLocation>
        <location evidence="7">Cell membrane</location>
        <topology evidence="7">Multi-pass membrane protein</topology>
    </subcellularLocation>
    <subcellularLocation>
        <location evidence="1">Endomembrane system</location>
        <topology evidence="1">Multi-pass membrane protein</topology>
    </subcellularLocation>
    <subcellularLocation>
        <location evidence="8">Membrane</location>
        <topology evidence="8">Multi-pass membrane protein</topology>
    </subcellularLocation>
</comment>
<reference evidence="10 11" key="1">
    <citation type="submission" date="2019-03" db="EMBL/GenBank/DDBJ databases">
        <title>Seongchinamella monodicae gen. nov., sp. nov., a novel member of the Gammaproteobacteria isolated from a tidal mudflat of beach.</title>
        <authorList>
            <person name="Yang H.G."/>
            <person name="Kang J.W."/>
            <person name="Lee S.D."/>
        </authorList>
    </citation>
    <scope>NUCLEOTIDE SEQUENCE [LARGE SCALE GENOMIC DNA]</scope>
    <source>
        <strain evidence="10 11">GH4-78</strain>
    </source>
</reference>
<keyword evidence="3 7" id="KW-1003">Cell membrane</keyword>
<accession>A0A4R5LMS4</accession>
<feature type="domain" description="NADH:quinone oxidoreductase/Mrp antiporter transmembrane" evidence="9">
    <location>
        <begin position="113"/>
        <end position="337"/>
    </location>
</feature>
<feature type="transmembrane region" description="Helical" evidence="7">
    <location>
        <begin position="437"/>
        <end position="459"/>
    </location>
</feature>
<feature type="transmembrane region" description="Helical" evidence="7">
    <location>
        <begin position="63"/>
        <end position="82"/>
    </location>
</feature>
<proteinExistence type="inferred from homology"/>
<dbReference type="InterPro" id="IPR046396">
    <property type="entry name" value="Transporter_DabB"/>
</dbReference>
<dbReference type="InterPro" id="IPR003945">
    <property type="entry name" value="NU5C-like"/>
</dbReference>
<evidence type="ECO:0000313" key="11">
    <source>
        <dbReference type="Proteomes" id="UP000295554"/>
    </source>
</evidence>
<comment type="caution">
    <text evidence="10">The sequence shown here is derived from an EMBL/GenBank/DDBJ whole genome shotgun (WGS) entry which is preliminary data.</text>
</comment>
<evidence type="ECO:0000313" key="10">
    <source>
        <dbReference type="EMBL" id="TDG11366.1"/>
    </source>
</evidence>
<dbReference type="GO" id="GO:0008137">
    <property type="term" value="F:NADH dehydrogenase (ubiquinone) activity"/>
    <property type="evidence" value="ECO:0007669"/>
    <property type="project" value="InterPro"/>
</dbReference>
<comment type="function">
    <text evidence="7">Part of an energy-coupled inorganic carbon pump.</text>
</comment>
<feature type="transmembrane region" description="Helical" evidence="7">
    <location>
        <begin position="35"/>
        <end position="57"/>
    </location>
</feature>
<evidence type="ECO:0000256" key="6">
    <source>
        <dbReference type="ARBA" id="ARBA00023136"/>
    </source>
</evidence>
<feature type="transmembrane region" description="Helical" evidence="7">
    <location>
        <begin position="183"/>
        <end position="207"/>
    </location>
</feature>
<feature type="transmembrane region" description="Helical" evidence="7">
    <location>
        <begin position="350"/>
        <end position="373"/>
    </location>
</feature>
<comment type="subunit">
    <text evidence="7">Forms a complex with DabA.</text>
</comment>
<feature type="transmembrane region" description="Helical" evidence="7">
    <location>
        <begin position="94"/>
        <end position="111"/>
    </location>
</feature>
<evidence type="ECO:0000256" key="5">
    <source>
        <dbReference type="ARBA" id="ARBA00022989"/>
    </source>
</evidence>
<feature type="transmembrane region" description="Helical" evidence="7">
    <location>
        <begin position="156"/>
        <end position="177"/>
    </location>
</feature>
<dbReference type="EMBL" id="SMSE01000006">
    <property type="protein sequence ID" value="TDG11366.1"/>
    <property type="molecule type" value="Genomic_DNA"/>
</dbReference>
<dbReference type="NCBIfam" id="NF006029">
    <property type="entry name" value="PRK08168.1"/>
    <property type="match status" value="1"/>
</dbReference>
<feature type="transmembrane region" description="Helical" evidence="7">
    <location>
        <begin position="6"/>
        <end position="23"/>
    </location>
</feature>
<evidence type="ECO:0000256" key="2">
    <source>
        <dbReference type="ARBA" id="ARBA00022448"/>
    </source>
</evidence>
<dbReference type="GO" id="GO:0015990">
    <property type="term" value="P:electron transport coupled proton transport"/>
    <property type="evidence" value="ECO:0007669"/>
    <property type="project" value="TreeGrafter"/>
</dbReference>
<evidence type="ECO:0000256" key="1">
    <source>
        <dbReference type="ARBA" id="ARBA00004127"/>
    </source>
</evidence>
<name>A0A4R5LMS4_9GAMM</name>
<dbReference type="GO" id="GO:0042773">
    <property type="term" value="P:ATP synthesis coupled electron transport"/>
    <property type="evidence" value="ECO:0007669"/>
    <property type="project" value="InterPro"/>
</dbReference>
<dbReference type="GO" id="GO:0003954">
    <property type="term" value="F:NADH dehydrogenase activity"/>
    <property type="evidence" value="ECO:0007669"/>
    <property type="project" value="TreeGrafter"/>
</dbReference>